<accession>A0A9J6EGM6</accession>
<feature type="region of interest" description="Disordered" evidence="1">
    <location>
        <begin position="143"/>
        <end position="176"/>
    </location>
</feature>
<name>A0A9J6EGM6_RHIMP</name>
<reference evidence="2" key="2">
    <citation type="submission" date="2021-09" db="EMBL/GenBank/DDBJ databases">
        <authorList>
            <person name="Jia N."/>
            <person name="Wang J."/>
            <person name="Shi W."/>
            <person name="Du L."/>
            <person name="Sun Y."/>
            <person name="Zhan W."/>
            <person name="Jiang J."/>
            <person name="Wang Q."/>
            <person name="Zhang B."/>
            <person name="Ji P."/>
            <person name="Sakyi L.B."/>
            <person name="Cui X."/>
            <person name="Yuan T."/>
            <person name="Jiang B."/>
            <person name="Yang W."/>
            <person name="Lam T.T.-Y."/>
            <person name="Chang Q."/>
            <person name="Ding S."/>
            <person name="Wang X."/>
            <person name="Zhu J."/>
            <person name="Ruan X."/>
            <person name="Zhao L."/>
            <person name="Wei J."/>
            <person name="Que T."/>
            <person name="Du C."/>
            <person name="Cheng J."/>
            <person name="Dai P."/>
            <person name="Han X."/>
            <person name="Huang E."/>
            <person name="Gao Y."/>
            <person name="Liu J."/>
            <person name="Shao H."/>
            <person name="Ye R."/>
            <person name="Li L."/>
            <person name="Wei W."/>
            <person name="Wang X."/>
            <person name="Wang C."/>
            <person name="Huo Q."/>
            <person name="Li W."/>
            <person name="Guo W."/>
            <person name="Chen H."/>
            <person name="Chen S."/>
            <person name="Zhou L."/>
            <person name="Zhou L."/>
            <person name="Ni X."/>
            <person name="Tian J."/>
            <person name="Zhou Y."/>
            <person name="Sheng Y."/>
            <person name="Liu T."/>
            <person name="Pan Y."/>
            <person name="Xia L."/>
            <person name="Li J."/>
            <person name="Zhao F."/>
            <person name="Cao W."/>
        </authorList>
    </citation>
    <scope>NUCLEOTIDE SEQUENCE</scope>
    <source>
        <strain evidence="2">Rmic-2018</strain>
        <tissue evidence="2">Larvae</tissue>
    </source>
</reference>
<dbReference type="EMBL" id="JABSTU010000004">
    <property type="protein sequence ID" value="KAH8033168.1"/>
    <property type="molecule type" value="Genomic_DNA"/>
</dbReference>
<dbReference type="OrthoDB" id="6514082at2759"/>
<feature type="region of interest" description="Disordered" evidence="1">
    <location>
        <begin position="1"/>
        <end position="20"/>
    </location>
</feature>
<feature type="compositionally biased region" description="Basic and acidic residues" evidence="1">
    <location>
        <begin position="146"/>
        <end position="156"/>
    </location>
</feature>
<evidence type="ECO:0000313" key="3">
    <source>
        <dbReference type="Proteomes" id="UP000821866"/>
    </source>
</evidence>
<comment type="caution">
    <text evidence="2">The sequence shown here is derived from an EMBL/GenBank/DDBJ whole genome shotgun (WGS) entry which is preliminary data.</text>
</comment>
<dbReference type="AlphaFoldDB" id="A0A9J6EGM6"/>
<protein>
    <submittedName>
        <fullName evidence="2">Uncharacterized protein</fullName>
    </submittedName>
</protein>
<keyword evidence="3" id="KW-1185">Reference proteome</keyword>
<evidence type="ECO:0000256" key="1">
    <source>
        <dbReference type="SAM" id="MobiDB-lite"/>
    </source>
</evidence>
<proteinExistence type="predicted"/>
<reference evidence="2" key="1">
    <citation type="journal article" date="2020" name="Cell">
        <title>Large-Scale Comparative Analyses of Tick Genomes Elucidate Their Genetic Diversity and Vector Capacities.</title>
        <authorList>
            <consortium name="Tick Genome and Microbiome Consortium (TIGMIC)"/>
            <person name="Jia N."/>
            <person name="Wang J."/>
            <person name="Shi W."/>
            <person name="Du L."/>
            <person name="Sun Y."/>
            <person name="Zhan W."/>
            <person name="Jiang J.F."/>
            <person name="Wang Q."/>
            <person name="Zhang B."/>
            <person name="Ji P."/>
            <person name="Bell-Sakyi L."/>
            <person name="Cui X.M."/>
            <person name="Yuan T.T."/>
            <person name="Jiang B.G."/>
            <person name="Yang W.F."/>
            <person name="Lam T.T."/>
            <person name="Chang Q.C."/>
            <person name="Ding S.J."/>
            <person name="Wang X.J."/>
            <person name="Zhu J.G."/>
            <person name="Ruan X.D."/>
            <person name="Zhao L."/>
            <person name="Wei J.T."/>
            <person name="Ye R.Z."/>
            <person name="Que T.C."/>
            <person name="Du C.H."/>
            <person name="Zhou Y.H."/>
            <person name="Cheng J.X."/>
            <person name="Dai P.F."/>
            <person name="Guo W.B."/>
            <person name="Han X.H."/>
            <person name="Huang E.J."/>
            <person name="Li L.F."/>
            <person name="Wei W."/>
            <person name="Gao Y.C."/>
            <person name="Liu J.Z."/>
            <person name="Shao H.Z."/>
            <person name="Wang X."/>
            <person name="Wang C.C."/>
            <person name="Yang T.C."/>
            <person name="Huo Q.B."/>
            <person name="Li W."/>
            <person name="Chen H.Y."/>
            <person name="Chen S.E."/>
            <person name="Zhou L.G."/>
            <person name="Ni X.B."/>
            <person name="Tian J.H."/>
            <person name="Sheng Y."/>
            <person name="Liu T."/>
            <person name="Pan Y.S."/>
            <person name="Xia L.Y."/>
            <person name="Li J."/>
            <person name="Zhao F."/>
            <person name="Cao W.C."/>
        </authorList>
    </citation>
    <scope>NUCLEOTIDE SEQUENCE</scope>
    <source>
        <strain evidence="2">Rmic-2018</strain>
    </source>
</reference>
<dbReference type="Proteomes" id="UP000821866">
    <property type="component" value="Chromosome 2"/>
</dbReference>
<evidence type="ECO:0000313" key="2">
    <source>
        <dbReference type="EMBL" id="KAH8033168.1"/>
    </source>
</evidence>
<organism evidence="2 3">
    <name type="scientific">Rhipicephalus microplus</name>
    <name type="common">Cattle tick</name>
    <name type="synonym">Boophilus microplus</name>
    <dbReference type="NCBI Taxonomy" id="6941"/>
    <lineage>
        <taxon>Eukaryota</taxon>
        <taxon>Metazoa</taxon>
        <taxon>Ecdysozoa</taxon>
        <taxon>Arthropoda</taxon>
        <taxon>Chelicerata</taxon>
        <taxon>Arachnida</taxon>
        <taxon>Acari</taxon>
        <taxon>Parasitiformes</taxon>
        <taxon>Ixodida</taxon>
        <taxon>Ixodoidea</taxon>
        <taxon>Ixodidae</taxon>
        <taxon>Rhipicephalinae</taxon>
        <taxon>Rhipicephalus</taxon>
        <taxon>Boophilus</taxon>
    </lineage>
</organism>
<dbReference type="OMA" id="QGSEGQH"/>
<gene>
    <name evidence="2" type="ORF">HPB51_008053</name>
</gene>
<feature type="region of interest" description="Disordered" evidence="1">
    <location>
        <begin position="94"/>
        <end position="129"/>
    </location>
</feature>
<sequence>MVTGHPLPGDPESAVASQESAEVIAGAVKQLSAESPASQDAVEAAVAPVAAGGASDAAAAAAVGDANGAPGAPIVASVGAGAANAALPPVSGVLSGPSYEHESHQQAAGQEAFSEAAQGAQQGSQAAEAGDAFKKVEGFENQGGFRKQEGFSEKSSNRYGSGFFQGSEGQNEFNRGDQHSFGVAGYGFNQAAGVVGSPTYQELDKIGFIP</sequence>
<dbReference type="VEuPathDB" id="VectorBase:LOC119161167"/>
<feature type="compositionally biased region" description="Low complexity" evidence="1">
    <location>
        <begin position="105"/>
        <end position="129"/>
    </location>
</feature>